<sequence length="273" mass="29846">MSFAPNPLSLSVPEPAFESWLRDSGYLDLLDHRTTLLHHLHSSPSPTTTPTPSPPPSTTPSTTTTTITAVVYTLTMSLISSLATLLSLLTLNPFAKLTSSDFSSIDSKAGSGTLRNTGLGPNDCGDVLSCGSWTSSGFLGSFETYSFPSNPIQAQMRVHENVKRFAKHYSVLFLVFFACSLYQMPLALIGLLSCLAVWELFRYCDARWALERFPSSRQVLIRVGQCAVAAILFWSNVQMAVFVTIAVSYAVLILHASFRKLTPTKQPSKGRGR</sequence>
<comment type="similarity">
    <text evidence="3 7">Belongs to the PRA1 family.</text>
</comment>
<comment type="caution">
    <text evidence="9">The sequence shown here is derived from an EMBL/GenBank/DDBJ whole genome shotgun (WGS) entry which is preliminary data.</text>
</comment>
<dbReference type="InterPro" id="IPR004895">
    <property type="entry name" value="Prenylated_rab_accept_PRA1"/>
</dbReference>
<organism evidence="9 10">
    <name type="scientific">Saponaria officinalis</name>
    <name type="common">Common soapwort</name>
    <name type="synonym">Lychnis saponaria</name>
    <dbReference type="NCBI Taxonomy" id="3572"/>
    <lineage>
        <taxon>Eukaryota</taxon>
        <taxon>Viridiplantae</taxon>
        <taxon>Streptophyta</taxon>
        <taxon>Embryophyta</taxon>
        <taxon>Tracheophyta</taxon>
        <taxon>Spermatophyta</taxon>
        <taxon>Magnoliopsida</taxon>
        <taxon>eudicotyledons</taxon>
        <taxon>Gunneridae</taxon>
        <taxon>Pentapetalae</taxon>
        <taxon>Caryophyllales</taxon>
        <taxon>Caryophyllaceae</taxon>
        <taxon>Caryophylleae</taxon>
        <taxon>Saponaria</taxon>
    </lineage>
</organism>
<evidence type="ECO:0000313" key="9">
    <source>
        <dbReference type="EMBL" id="KAK9688872.1"/>
    </source>
</evidence>
<dbReference type="PANTHER" id="PTHR19317">
    <property type="entry name" value="PRENYLATED RAB ACCEPTOR 1-RELATED"/>
    <property type="match status" value="1"/>
</dbReference>
<dbReference type="PANTHER" id="PTHR19317:SF1">
    <property type="entry name" value="PRA1 FAMILY PROTEIN H"/>
    <property type="match status" value="1"/>
</dbReference>
<dbReference type="AlphaFoldDB" id="A0AAW1IFY0"/>
<dbReference type="GO" id="GO:0016020">
    <property type="term" value="C:membrane"/>
    <property type="evidence" value="ECO:0007669"/>
    <property type="project" value="UniProtKB-SubCell"/>
</dbReference>
<evidence type="ECO:0000256" key="7">
    <source>
        <dbReference type="RuleBase" id="RU363107"/>
    </source>
</evidence>
<keyword evidence="6 7" id="KW-0472">Membrane</keyword>
<feature type="transmembrane region" description="Helical" evidence="7">
    <location>
        <begin position="69"/>
        <end position="91"/>
    </location>
</feature>
<dbReference type="GO" id="GO:0005783">
    <property type="term" value="C:endoplasmic reticulum"/>
    <property type="evidence" value="ECO:0007669"/>
    <property type="project" value="UniProtKB-ARBA"/>
</dbReference>
<proteinExistence type="inferred from homology"/>
<evidence type="ECO:0000256" key="8">
    <source>
        <dbReference type="SAM" id="MobiDB-lite"/>
    </source>
</evidence>
<feature type="region of interest" description="Disordered" evidence="8">
    <location>
        <begin position="39"/>
        <end position="63"/>
    </location>
</feature>
<feature type="compositionally biased region" description="Pro residues" evidence="8">
    <location>
        <begin position="47"/>
        <end position="58"/>
    </location>
</feature>
<evidence type="ECO:0000256" key="6">
    <source>
        <dbReference type="ARBA" id="ARBA00023136"/>
    </source>
</evidence>
<evidence type="ECO:0000313" key="10">
    <source>
        <dbReference type="Proteomes" id="UP001443914"/>
    </source>
</evidence>
<evidence type="ECO:0000256" key="5">
    <source>
        <dbReference type="ARBA" id="ARBA00022989"/>
    </source>
</evidence>
<evidence type="ECO:0000256" key="1">
    <source>
        <dbReference type="ARBA" id="ARBA00002501"/>
    </source>
</evidence>
<gene>
    <name evidence="9" type="ORF">RND81_09G017600</name>
</gene>
<keyword evidence="4 7" id="KW-0812">Transmembrane</keyword>
<reference evidence="9" key="1">
    <citation type="submission" date="2024-03" db="EMBL/GenBank/DDBJ databases">
        <title>WGS assembly of Saponaria officinalis var. Norfolk2.</title>
        <authorList>
            <person name="Jenkins J."/>
            <person name="Shu S."/>
            <person name="Grimwood J."/>
            <person name="Barry K."/>
            <person name="Goodstein D."/>
            <person name="Schmutz J."/>
            <person name="Leebens-Mack J."/>
            <person name="Osbourn A."/>
        </authorList>
    </citation>
    <scope>NUCLEOTIDE SEQUENCE [LARGE SCALE GENOMIC DNA]</scope>
    <source>
        <strain evidence="9">JIC</strain>
    </source>
</reference>
<protein>
    <recommendedName>
        <fullName evidence="7">PRA1 family protein</fullName>
    </recommendedName>
</protein>
<keyword evidence="10" id="KW-1185">Reference proteome</keyword>
<dbReference type="EMBL" id="JBDFQZ010000009">
    <property type="protein sequence ID" value="KAK9688872.1"/>
    <property type="molecule type" value="Genomic_DNA"/>
</dbReference>
<name>A0AAW1IFY0_SAPOF</name>
<feature type="transmembrane region" description="Helical" evidence="7">
    <location>
        <begin position="171"/>
        <end position="198"/>
    </location>
</feature>
<dbReference type="Proteomes" id="UP001443914">
    <property type="component" value="Unassembled WGS sequence"/>
</dbReference>
<evidence type="ECO:0000256" key="4">
    <source>
        <dbReference type="ARBA" id="ARBA00022692"/>
    </source>
</evidence>
<comment type="function">
    <text evidence="1 7">May be involved in both secretory and endocytic intracellular trafficking in the endosomal/prevacuolar compartments.</text>
</comment>
<dbReference type="GO" id="GO:0005794">
    <property type="term" value="C:Golgi apparatus"/>
    <property type="evidence" value="ECO:0007669"/>
    <property type="project" value="TreeGrafter"/>
</dbReference>
<evidence type="ECO:0000256" key="2">
    <source>
        <dbReference type="ARBA" id="ARBA00004141"/>
    </source>
</evidence>
<comment type="subcellular location">
    <subcellularLocation>
        <location evidence="2 7">Membrane</location>
        <topology evidence="2 7">Multi-pass membrane protein</topology>
    </subcellularLocation>
</comment>
<evidence type="ECO:0000256" key="3">
    <source>
        <dbReference type="ARBA" id="ARBA00006483"/>
    </source>
</evidence>
<dbReference type="GO" id="GO:0016192">
    <property type="term" value="P:vesicle-mediated transport"/>
    <property type="evidence" value="ECO:0007669"/>
    <property type="project" value="UniProtKB-ARBA"/>
</dbReference>
<keyword evidence="7" id="KW-0813">Transport</keyword>
<feature type="transmembrane region" description="Helical" evidence="7">
    <location>
        <begin position="241"/>
        <end position="258"/>
    </location>
</feature>
<accession>A0AAW1IFY0</accession>
<dbReference type="Pfam" id="PF03208">
    <property type="entry name" value="PRA1"/>
    <property type="match status" value="1"/>
</dbReference>
<keyword evidence="5 7" id="KW-1133">Transmembrane helix</keyword>